<organism evidence="1 2">
    <name type="scientific">Scophthalmus maximus</name>
    <name type="common">Turbot</name>
    <name type="synonym">Psetta maxima</name>
    <dbReference type="NCBI Taxonomy" id="52904"/>
    <lineage>
        <taxon>Eukaryota</taxon>
        <taxon>Metazoa</taxon>
        <taxon>Chordata</taxon>
        <taxon>Craniata</taxon>
        <taxon>Vertebrata</taxon>
        <taxon>Euteleostomi</taxon>
        <taxon>Actinopterygii</taxon>
        <taxon>Neopterygii</taxon>
        <taxon>Teleostei</taxon>
        <taxon>Neoteleostei</taxon>
        <taxon>Acanthomorphata</taxon>
        <taxon>Carangaria</taxon>
        <taxon>Pleuronectiformes</taxon>
        <taxon>Pleuronectoidei</taxon>
        <taxon>Scophthalmidae</taxon>
        <taxon>Scophthalmus</taxon>
    </lineage>
</organism>
<evidence type="ECO:0000313" key="2">
    <source>
        <dbReference type="Proteomes" id="UP000246464"/>
    </source>
</evidence>
<name>A0A2U9CG34_SCOMX</name>
<dbReference type="EMBL" id="CP026258">
    <property type="protein sequence ID" value="AWP15565.1"/>
    <property type="molecule type" value="Genomic_DNA"/>
</dbReference>
<keyword evidence="2" id="KW-1185">Reference proteome</keyword>
<accession>A0A2U9CG34</accession>
<protein>
    <submittedName>
        <fullName evidence="1">Uncharacterized protein</fullName>
    </submittedName>
</protein>
<evidence type="ECO:0000313" key="1">
    <source>
        <dbReference type="EMBL" id="AWP15565.1"/>
    </source>
</evidence>
<dbReference type="Proteomes" id="UP000246464">
    <property type="component" value="Chromosome 16"/>
</dbReference>
<reference evidence="1 2" key="1">
    <citation type="submission" date="2017-12" db="EMBL/GenBank/DDBJ databases">
        <title>Integrating genomic resources of turbot (Scophthalmus maximus) in depth evaluation of genetic and physical mapping variation across individuals.</title>
        <authorList>
            <person name="Martinez P."/>
        </authorList>
    </citation>
    <scope>NUCLEOTIDE SEQUENCE [LARGE SCALE GENOMIC DNA]</scope>
</reference>
<dbReference type="AlphaFoldDB" id="A0A2U9CG34"/>
<gene>
    <name evidence="1" type="ORF">SMAX5B_013957</name>
</gene>
<proteinExistence type="predicted"/>
<sequence length="107" mass="11202">MGGGVSAVGEALIGATFKGAFVRDGKTVPLCRACNSLYYSAPRTVEFNEVGAFECAEGGEAVDPCTVGLDNIAAAGPLPMGTRCEATRRESCTSSRRDESCRRMKTS</sequence>